<dbReference type="InterPro" id="IPR011711">
    <property type="entry name" value="GntR_C"/>
</dbReference>
<dbReference type="PRINTS" id="PR00035">
    <property type="entry name" value="HTHGNTR"/>
</dbReference>
<gene>
    <name evidence="5" type="ORF">DKK79_04880</name>
</gene>
<reference evidence="5 6" key="1">
    <citation type="submission" date="2018-05" db="EMBL/GenBank/DDBJ databases">
        <title>Reference genomes for bee gut microbiota database.</title>
        <authorList>
            <person name="Ellegaard K.M."/>
        </authorList>
    </citation>
    <scope>NUCLEOTIDE SEQUENCE [LARGE SCALE GENOMIC DNA]</scope>
    <source>
        <strain evidence="5 6">ESL0177</strain>
    </source>
</reference>
<protein>
    <submittedName>
        <fullName evidence="5">Transcriptional regulator</fullName>
    </submittedName>
</protein>
<dbReference type="InterPro" id="IPR008920">
    <property type="entry name" value="TF_FadR/GntR_C"/>
</dbReference>
<dbReference type="SUPFAM" id="SSF46785">
    <property type="entry name" value="Winged helix' DNA-binding domain"/>
    <property type="match status" value="1"/>
</dbReference>
<dbReference type="InterPro" id="IPR036388">
    <property type="entry name" value="WH-like_DNA-bd_sf"/>
</dbReference>
<dbReference type="AlphaFoldDB" id="A0A2V4DYQ5"/>
<dbReference type="PROSITE" id="PS50949">
    <property type="entry name" value="HTH_GNTR"/>
    <property type="match status" value="1"/>
</dbReference>
<dbReference type="Gene3D" id="1.10.10.10">
    <property type="entry name" value="Winged helix-like DNA-binding domain superfamily/Winged helix DNA-binding domain"/>
    <property type="match status" value="1"/>
</dbReference>
<dbReference type="PANTHER" id="PTHR43537:SF5">
    <property type="entry name" value="UXU OPERON TRANSCRIPTIONAL REGULATOR"/>
    <property type="match status" value="1"/>
</dbReference>
<keyword evidence="3" id="KW-0804">Transcription</keyword>
<dbReference type="Pfam" id="PF00392">
    <property type="entry name" value="GntR"/>
    <property type="match status" value="1"/>
</dbReference>
<keyword evidence="2" id="KW-0238">DNA-binding</keyword>
<sequence>MLTDNNLSTQYSKKQYQEIAEILLEKINQNEYPLGSKLPPERTIADAYGVSRTIVREALIALEVKGFVSIKQSSGIYVINKPDANYCRILGPFELLQASQLIETNIASFASQMITIANIESLKKILEQELHATMNNEFDNNNDFNFHLNIAQATQNQMLVNSLKNLWEHKQKSFNWQQLVEHTNTKGYRLQWHADHQQILAALCRRDSVGAYKAMWQHIENEKNILMNLSDKTSIDFDGYIFSSINLLENFT</sequence>
<evidence type="ECO:0000259" key="4">
    <source>
        <dbReference type="PROSITE" id="PS50949"/>
    </source>
</evidence>
<evidence type="ECO:0000313" key="6">
    <source>
        <dbReference type="Proteomes" id="UP000247483"/>
    </source>
</evidence>
<keyword evidence="1" id="KW-0805">Transcription regulation</keyword>
<proteinExistence type="predicted"/>
<name>A0A2V4DYQ5_9GAMM</name>
<evidence type="ECO:0000313" key="5">
    <source>
        <dbReference type="EMBL" id="PXZ06002.1"/>
    </source>
</evidence>
<organism evidence="5 6">
    <name type="scientific">Gilliamella apicola</name>
    <dbReference type="NCBI Taxonomy" id="1196095"/>
    <lineage>
        <taxon>Bacteria</taxon>
        <taxon>Pseudomonadati</taxon>
        <taxon>Pseudomonadota</taxon>
        <taxon>Gammaproteobacteria</taxon>
        <taxon>Orbales</taxon>
        <taxon>Orbaceae</taxon>
        <taxon>Gilliamella</taxon>
    </lineage>
</organism>
<dbReference type="GO" id="GO:0003700">
    <property type="term" value="F:DNA-binding transcription factor activity"/>
    <property type="evidence" value="ECO:0007669"/>
    <property type="project" value="InterPro"/>
</dbReference>
<dbReference type="GO" id="GO:0003677">
    <property type="term" value="F:DNA binding"/>
    <property type="evidence" value="ECO:0007669"/>
    <property type="project" value="UniProtKB-KW"/>
</dbReference>
<accession>A0A2V4DYQ5</accession>
<comment type="caution">
    <text evidence="5">The sequence shown here is derived from an EMBL/GenBank/DDBJ whole genome shotgun (WGS) entry which is preliminary data.</text>
</comment>
<dbReference type="Pfam" id="PF07729">
    <property type="entry name" value="FCD"/>
    <property type="match status" value="1"/>
</dbReference>
<evidence type="ECO:0000256" key="3">
    <source>
        <dbReference type="ARBA" id="ARBA00023163"/>
    </source>
</evidence>
<dbReference type="SMART" id="SM00895">
    <property type="entry name" value="FCD"/>
    <property type="match status" value="1"/>
</dbReference>
<evidence type="ECO:0000256" key="1">
    <source>
        <dbReference type="ARBA" id="ARBA00023015"/>
    </source>
</evidence>
<dbReference type="CDD" id="cd07377">
    <property type="entry name" value="WHTH_GntR"/>
    <property type="match status" value="1"/>
</dbReference>
<dbReference type="EMBL" id="QGLP01000004">
    <property type="protein sequence ID" value="PXZ06002.1"/>
    <property type="molecule type" value="Genomic_DNA"/>
</dbReference>
<dbReference type="PANTHER" id="PTHR43537">
    <property type="entry name" value="TRANSCRIPTIONAL REGULATOR, GNTR FAMILY"/>
    <property type="match status" value="1"/>
</dbReference>
<dbReference type="SUPFAM" id="SSF48008">
    <property type="entry name" value="GntR ligand-binding domain-like"/>
    <property type="match status" value="1"/>
</dbReference>
<feature type="domain" description="HTH gntR-type" evidence="4">
    <location>
        <begin position="13"/>
        <end position="81"/>
    </location>
</feature>
<dbReference type="Proteomes" id="UP000247483">
    <property type="component" value="Unassembled WGS sequence"/>
</dbReference>
<dbReference type="SMART" id="SM00345">
    <property type="entry name" value="HTH_GNTR"/>
    <property type="match status" value="1"/>
</dbReference>
<dbReference type="Gene3D" id="1.20.120.530">
    <property type="entry name" value="GntR ligand-binding domain-like"/>
    <property type="match status" value="1"/>
</dbReference>
<dbReference type="InterPro" id="IPR000524">
    <property type="entry name" value="Tscrpt_reg_HTH_GntR"/>
</dbReference>
<dbReference type="RefSeq" id="WP_110423076.1">
    <property type="nucleotide sequence ID" value="NZ_QGLP01000004.1"/>
</dbReference>
<dbReference type="InterPro" id="IPR036390">
    <property type="entry name" value="WH_DNA-bd_sf"/>
</dbReference>
<evidence type="ECO:0000256" key="2">
    <source>
        <dbReference type="ARBA" id="ARBA00023125"/>
    </source>
</evidence>